<sequence length="167" mass="18800">MHVPKTEQKQVFLKPYDQISDLEKALKVVGQMDFDNIVISVIGNLRDDYTDNSKELTFKETQLRHFFMELLGEDTAFNTFYNPELGRLFVAGFLVSTFLDPVGSRAIGVLSGGPYGILRGLGVSEEQALASVEKLNEGVTLFVARGHRFDLERLELKLDTSVDMDKH</sequence>
<dbReference type="EMBL" id="FTOB01000002">
    <property type="protein sequence ID" value="SIS52972.1"/>
    <property type="molecule type" value="Genomic_DNA"/>
</dbReference>
<proteinExistence type="predicted"/>
<name>A0ABY1KS05_9FLAO</name>
<reference evidence="1 2" key="1">
    <citation type="submission" date="2017-01" db="EMBL/GenBank/DDBJ databases">
        <authorList>
            <person name="Varghese N."/>
            <person name="Submissions S."/>
        </authorList>
    </citation>
    <scope>NUCLEOTIDE SEQUENCE [LARGE SCALE GENOMIC DNA]</scope>
    <source>
        <strain evidence="1 2">DSM 2061</strain>
    </source>
</reference>
<dbReference type="RefSeq" id="WP_076454316.1">
    <property type="nucleotide sequence ID" value="NZ_FTOB01000002.1"/>
</dbReference>
<protein>
    <submittedName>
        <fullName evidence="1">Uncharacterized protein</fullName>
    </submittedName>
</protein>
<keyword evidence="2" id="KW-1185">Reference proteome</keyword>
<gene>
    <name evidence="1" type="ORF">SAMN05421766_102580</name>
</gene>
<organism evidence="1 2">
    <name type="scientific">Zobellia uliginosa</name>
    <dbReference type="NCBI Taxonomy" id="143224"/>
    <lineage>
        <taxon>Bacteria</taxon>
        <taxon>Pseudomonadati</taxon>
        <taxon>Bacteroidota</taxon>
        <taxon>Flavobacteriia</taxon>
        <taxon>Flavobacteriales</taxon>
        <taxon>Flavobacteriaceae</taxon>
        <taxon>Zobellia</taxon>
    </lineage>
</organism>
<dbReference type="Proteomes" id="UP000185728">
    <property type="component" value="Unassembled WGS sequence"/>
</dbReference>
<comment type="caution">
    <text evidence="1">The sequence shown here is derived from an EMBL/GenBank/DDBJ whole genome shotgun (WGS) entry which is preliminary data.</text>
</comment>
<evidence type="ECO:0000313" key="2">
    <source>
        <dbReference type="Proteomes" id="UP000185728"/>
    </source>
</evidence>
<evidence type="ECO:0000313" key="1">
    <source>
        <dbReference type="EMBL" id="SIS52972.1"/>
    </source>
</evidence>
<accession>A0ABY1KS05</accession>